<keyword evidence="5" id="KW-1185">Reference proteome</keyword>
<dbReference type="PANTHER" id="PTHR12306:SF15">
    <property type="entry name" value="DNAATION FACTOR-RELATED PROTEIN 1, ISOFORM B-RELATED"/>
    <property type="match status" value="1"/>
</dbReference>
<dbReference type="SUPFAM" id="SSF81783">
    <property type="entry name" value="C-terminal domain of DFF45/ICAD (DFF-C domain)"/>
    <property type="match status" value="1"/>
</dbReference>
<proteinExistence type="predicted"/>
<comment type="caution">
    <text evidence="4">The sequence shown here is derived from an EMBL/GenBank/DDBJ whole genome shotgun (WGS) entry which is preliminary data.</text>
</comment>
<dbReference type="Gene3D" id="1.10.1490.10">
    <property type="entry name" value="C-terminal domain of DFF45/ICAD (DFF-C domain)"/>
    <property type="match status" value="1"/>
</dbReference>
<organism evidence="4 5">
    <name type="scientific">Pinctada imbricata</name>
    <name type="common">Atlantic pearl-oyster</name>
    <name type="synonym">Pinctada martensii</name>
    <dbReference type="NCBI Taxonomy" id="66713"/>
    <lineage>
        <taxon>Eukaryota</taxon>
        <taxon>Metazoa</taxon>
        <taxon>Spiralia</taxon>
        <taxon>Lophotrochozoa</taxon>
        <taxon>Mollusca</taxon>
        <taxon>Bivalvia</taxon>
        <taxon>Autobranchia</taxon>
        <taxon>Pteriomorphia</taxon>
        <taxon>Pterioida</taxon>
        <taxon>Pterioidea</taxon>
        <taxon>Pteriidae</taxon>
        <taxon>Pinctada</taxon>
    </lineage>
</organism>
<accession>A0AA88YK01</accession>
<protein>
    <recommendedName>
        <fullName evidence="3">CIDE-N domain-containing protein</fullName>
    </recommendedName>
</protein>
<dbReference type="Proteomes" id="UP001186944">
    <property type="component" value="Unassembled WGS sequence"/>
</dbReference>
<dbReference type="InterPro" id="IPR003508">
    <property type="entry name" value="CIDE-N_dom"/>
</dbReference>
<dbReference type="PANTHER" id="PTHR12306">
    <property type="entry name" value="CELL DEATH ACTIVATOR CIDE"/>
    <property type="match status" value="1"/>
</dbReference>
<evidence type="ECO:0000256" key="1">
    <source>
        <dbReference type="ARBA" id="ARBA00022703"/>
    </source>
</evidence>
<evidence type="ECO:0000259" key="3">
    <source>
        <dbReference type="PROSITE" id="PS51135"/>
    </source>
</evidence>
<evidence type="ECO:0000313" key="4">
    <source>
        <dbReference type="EMBL" id="KAK3106261.1"/>
    </source>
</evidence>
<dbReference type="InterPro" id="IPR027296">
    <property type="entry name" value="DFF-C"/>
</dbReference>
<dbReference type="SUPFAM" id="SSF54277">
    <property type="entry name" value="CAD &amp; PB1 domains"/>
    <property type="match status" value="1"/>
</dbReference>
<dbReference type="PROSITE" id="PS51135">
    <property type="entry name" value="CIDE_N"/>
    <property type="match status" value="1"/>
</dbReference>
<dbReference type="AlphaFoldDB" id="A0AA88YK01"/>
<reference evidence="4" key="1">
    <citation type="submission" date="2019-08" db="EMBL/GenBank/DDBJ databases">
        <title>The improved chromosome-level genome for the pearl oyster Pinctada fucata martensii using PacBio sequencing and Hi-C.</title>
        <authorList>
            <person name="Zheng Z."/>
        </authorList>
    </citation>
    <scope>NUCLEOTIDE SEQUENCE</scope>
    <source>
        <strain evidence="4">ZZ-2019</strain>
        <tissue evidence="4">Adductor muscle</tissue>
    </source>
</reference>
<evidence type="ECO:0000256" key="2">
    <source>
        <dbReference type="PROSITE-ProRule" id="PRU00447"/>
    </source>
</evidence>
<gene>
    <name evidence="4" type="ORF">FSP39_016255</name>
</gene>
<dbReference type="EMBL" id="VSWD01000003">
    <property type="protein sequence ID" value="KAK3106261.1"/>
    <property type="molecule type" value="Genomic_DNA"/>
</dbReference>
<dbReference type="Gene3D" id="3.10.20.10">
    <property type="match status" value="1"/>
</dbReference>
<dbReference type="GO" id="GO:0006915">
    <property type="term" value="P:apoptotic process"/>
    <property type="evidence" value="ECO:0007669"/>
    <property type="project" value="UniProtKB-UniRule"/>
</dbReference>
<dbReference type="GO" id="GO:0042981">
    <property type="term" value="P:regulation of apoptotic process"/>
    <property type="evidence" value="ECO:0007669"/>
    <property type="project" value="TreeGrafter"/>
</dbReference>
<sequence>MSVARPFKIWNNSREIKKGTVASTLSDLKTKGRQLLGISEDDPVLVVLEEDGTEVDDEDYFAFLPHNTTIMILRQGQTWMPQGAGSKGLDEPDYMCTDGTEISERTKELIQGLHNNVARIITLSNEDLQTVVDMRTDALSHLLHDTETYARAVQEACQRHLDDRNQTSQAMDLLQLYHSARQYSPYVEEGDGAKRTKHSNT</sequence>
<keyword evidence="1 2" id="KW-0053">Apoptosis</keyword>
<dbReference type="CDD" id="cd01615">
    <property type="entry name" value="CIDE_N"/>
    <property type="match status" value="1"/>
</dbReference>
<feature type="domain" description="CIDE-N" evidence="3">
    <location>
        <begin position="3"/>
        <end position="81"/>
    </location>
</feature>
<evidence type="ECO:0000313" key="5">
    <source>
        <dbReference type="Proteomes" id="UP001186944"/>
    </source>
</evidence>
<name>A0AA88YK01_PINIB</name>
<dbReference type="Pfam" id="PF02017">
    <property type="entry name" value="CIDE-N"/>
    <property type="match status" value="1"/>
</dbReference>
<dbReference type="SMART" id="SM00266">
    <property type="entry name" value="CAD"/>
    <property type="match status" value="1"/>
</dbReference>